<dbReference type="Pfam" id="PF03795">
    <property type="entry name" value="YCII"/>
    <property type="match status" value="1"/>
</dbReference>
<sequence>MYLMISTYLAPLDEVDRARDDHLAFVAGLEQRGLVVSAGRQDPAVGGVVLLGVDTEAEARELMADDPYVLRGLAEYAAIGWTPTRGILADWRRPA</sequence>
<dbReference type="Proteomes" id="UP000182486">
    <property type="component" value="Unassembled WGS sequence"/>
</dbReference>
<dbReference type="AlphaFoldDB" id="A0A1K0FGD4"/>
<dbReference type="InterPro" id="IPR011008">
    <property type="entry name" value="Dimeric_a/b-barrel"/>
</dbReference>
<comment type="similarity">
    <text evidence="1">Belongs to the YciI family.</text>
</comment>
<keyword evidence="4" id="KW-1185">Reference proteome</keyword>
<gene>
    <name evidence="3" type="ORF">BG844_23580</name>
</gene>
<comment type="caution">
    <text evidence="3">The sequence shown here is derived from an EMBL/GenBank/DDBJ whole genome shotgun (WGS) entry which is preliminary data.</text>
</comment>
<reference evidence="3 4" key="1">
    <citation type="submission" date="2016-09" db="EMBL/GenBank/DDBJ databases">
        <title>Couchioplanes caeruleus draft genome sequence.</title>
        <authorList>
            <person name="Sheehan J."/>
            <person name="Caffrey P."/>
        </authorList>
    </citation>
    <scope>NUCLEOTIDE SEQUENCE [LARGE SCALE GENOMIC DNA]</scope>
    <source>
        <strain evidence="3 4">DSM 43634</strain>
    </source>
</reference>
<evidence type="ECO:0000313" key="3">
    <source>
        <dbReference type="EMBL" id="OJF11911.1"/>
    </source>
</evidence>
<organism evidence="3 4">
    <name type="scientific">Couchioplanes caeruleus subsp. caeruleus</name>
    <dbReference type="NCBI Taxonomy" id="56427"/>
    <lineage>
        <taxon>Bacteria</taxon>
        <taxon>Bacillati</taxon>
        <taxon>Actinomycetota</taxon>
        <taxon>Actinomycetes</taxon>
        <taxon>Micromonosporales</taxon>
        <taxon>Micromonosporaceae</taxon>
        <taxon>Couchioplanes</taxon>
    </lineage>
</organism>
<accession>A0A1K0FGD4</accession>
<protein>
    <recommendedName>
        <fullName evidence="2">YCII-related domain-containing protein</fullName>
    </recommendedName>
</protein>
<evidence type="ECO:0000256" key="1">
    <source>
        <dbReference type="ARBA" id="ARBA00007689"/>
    </source>
</evidence>
<dbReference type="SUPFAM" id="SSF54909">
    <property type="entry name" value="Dimeric alpha+beta barrel"/>
    <property type="match status" value="1"/>
</dbReference>
<evidence type="ECO:0000259" key="2">
    <source>
        <dbReference type="Pfam" id="PF03795"/>
    </source>
</evidence>
<name>A0A1K0FGD4_9ACTN</name>
<dbReference type="InterPro" id="IPR005545">
    <property type="entry name" value="YCII"/>
</dbReference>
<dbReference type="PANTHER" id="PTHR37828">
    <property type="entry name" value="GSR2449 PROTEIN"/>
    <property type="match status" value="1"/>
</dbReference>
<dbReference type="Gene3D" id="3.30.70.1060">
    <property type="entry name" value="Dimeric alpha+beta barrel"/>
    <property type="match status" value="1"/>
</dbReference>
<feature type="domain" description="YCII-related" evidence="2">
    <location>
        <begin position="1"/>
        <end position="81"/>
    </location>
</feature>
<dbReference type="RefSeq" id="WP_071807521.1">
    <property type="nucleotide sequence ID" value="NZ_MEIA01000262.1"/>
</dbReference>
<dbReference type="PANTHER" id="PTHR37828:SF1">
    <property type="entry name" value="YCII-RELATED DOMAIN-CONTAINING PROTEIN"/>
    <property type="match status" value="1"/>
</dbReference>
<proteinExistence type="inferred from homology"/>
<dbReference type="EMBL" id="MEIA01000262">
    <property type="protein sequence ID" value="OJF11911.1"/>
    <property type="molecule type" value="Genomic_DNA"/>
</dbReference>
<evidence type="ECO:0000313" key="4">
    <source>
        <dbReference type="Proteomes" id="UP000182486"/>
    </source>
</evidence>